<evidence type="ECO:0000259" key="6">
    <source>
        <dbReference type="Pfam" id="PF00931"/>
    </source>
</evidence>
<dbReference type="InterPro" id="IPR042197">
    <property type="entry name" value="Apaf_helical"/>
</dbReference>
<organism evidence="7">
    <name type="scientific">Salvia splendens</name>
    <name type="common">Scarlet sage</name>
    <dbReference type="NCBI Taxonomy" id="180675"/>
    <lineage>
        <taxon>Eukaryota</taxon>
        <taxon>Viridiplantae</taxon>
        <taxon>Streptophyta</taxon>
        <taxon>Embryophyta</taxon>
        <taxon>Tracheophyta</taxon>
        <taxon>Spermatophyta</taxon>
        <taxon>Magnoliopsida</taxon>
        <taxon>eudicotyledons</taxon>
        <taxon>Gunneridae</taxon>
        <taxon>Pentapetalae</taxon>
        <taxon>asterids</taxon>
        <taxon>lamiids</taxon>
        <taxon>Lamiales</taxon>
        <taxon>Lamiaceae</taxon>
        <taxon>Nepetoideae</taxon>
        <taxon>Mentheae</taxon>
        <taxon>Salviinae</taxon>
        <taxon>Salvia</taxon>
        <taxon>Salvia subgen. Calosphace</taxon>
        <taxon>core Calosphace</taxon>
    </lineage>
</organism>
<dbReference type="PRINTS" id="PR00364">
    <property type="entry name" value="DISEASERSIST"/>
</dbReference>
<keyword evidence="4" id="KW-0611">Plant defense</keyword>
<reference evidence="7" key="2">
    <citation type="submission" date="2020-08" db="EMBL/GenBank/DDBJ databases">
        <title>Plant Genome Project.</title>
        <authorList>
            <person name="Zhang R.-G."/>
        </authorList>
    </citation>
    <scope>NUCLEOTIDE SEQUENCE</scope>
    <source>
        <strain evidence="7">Huo1</strain>
        <tissue evidence="7">Leaf</tissue>
    </source>
</reference>
<comment type="similarity">
    <text evidence="1">Belongs to the disease resistance NB-LRR family.</text>
</comment>
<feature type="coiled-coil region" evidence="5">
    <location>
        <begin position="310"/>
        <end position="337"/>
    </location>
</feature>
<evidence type="ECO:0000313" key="7">
    <source>
        <dbReference type="EMBL" id="KAG6425832.1"/>
    </source>
</evidence>
<evidence type="ECO:0000256" key="1">
    <source>
        <dbReference type="ARBA" id="ARBA00008894"/>
    </source>
</evidence>
<evidence type="ECO:0000256" key="4">
    <source>
        <dbReference type="ARBA" id="ARBA00022821"/>
    </source>
</evidence>
<dbReference type="InterPro" id="IPR002182">
    <property type="entry name" value="NB-ARC"/>
</dbReference>
<gene>
    <name evidence="7" type="ORF">SASPL_110037</name>
</gene>
<accession>A0A8X9A221</accession>
<dbReference type="InterPro" id="IPR036388">
    <property type="entry name" value="WH-like_DNA-bd_sf"/>
</dbReference>
<comment type="caution">
    <text evidence="7">The sequence shown here is derived from an EMBL/GenBank/DDBJ whole genome shotgun (WGS) entry which is preliminary data.</text>
</comment>
<name>A0A8X9A221_SALSN</name>
<dbReference type="InterPro" id="IPR027417">
    <property type="entry name" value="P-loop_NTPase"/>
</dbReference>
<evidence type="ECO:0000256" key="2">
    <source>
        <dbReference type="ARBA" id="ARBA00022614"/>
    </source>
</evidence>
<reference evidence="7" key="1">
    <citation type="submission" date="2018-01" db="EMBL/GenBank/DDBJ databases">
        <authorList>
            <person name="Mao J.F."/>
        </authorList>
    </citation>
    <scope>NUCLEOTIDE SEQUENCE</scope>
    <source>
        <strain evidence="7">Huo1</strain>
        <tissue evidence="7">Leaf</tissue>
    </source>
</reference>
<dbReference type="AlphaFoldDB" id="A0A8X9A221"/>
<dbReference type="Gene3D" id="1.10.10.10">
    <property type="entry name" value="Winged helix-like DNA-binding domain superfamily/Winged helix DNA-binding domain"/>
    <property type="match status" value="1"/>
</dbReference>
<sequence>MKETETLDVIAITGMHGIGKTTLASKIYHDNRIREEFPTLLWVNEGAVPYLPDRDLFLYILMQLENSGSWKADTSQASCSNCMDSSIGIPSDLYYLPDDMLMARVRDSLMKSKYLLIVDGVWNTERWKSVMLMFPAIGKVLITSCYNYVSTKPHVLRFLTEEESWELLQLEVFGELGKCPDTVKSTGKRIARKCDGSPLAVEAAGKSLVVSSSTEAAKNIMKKLWEAVSENVTMYIADYGAQQRVLKRVGSSYSRLPLRLQECFLYLGVFPEGHEIPVRTLVRLWMAEGLLYDRGHILGEYAVHKLDEINMGEIEELQSLEETADKYLRELVHMNLVMVVKRYLDGQIKTCSLHKLIHAFCKYKATEKDLYQEIKMIEDRPVSLTPNSRLCIYSDLSKFLSSKPKEPSVRSILCFYKDESVVLSRKEISRIHKWFKLLRVLECRNVNFTRFPNKLNRLIHLRYISLSCGEISEIPESIATLCYLETLVVDTRASSLLFKANTWRMFKLQHLVTKAAIVLAVSESVVSKYFRTLTRLTPSCCTKEVFRVAPNLKTLGIRGHLATLAEPGSIKELNHLEKLKLINESAVDCQLNLNCIPRTLWSLTLSGTHLKWECMSELGMIDCLKTLKLKNNAITGESLTSTRADGFGRLSFLLIDTTDLVSWEALPDCLPSLEHLVLKNCDKLQKVPSSLEKCLAISDVGNIPSVALSPTTAPRPPSPI</sequence>
<evidence type="ECO:0000313" key="8">
    <source>
        <dbReference type="Proteomes" id="UP000298416"/>
    </source>
</evidence>
<dbReference type="Proteomes" id="UP000298416">
    <property type="component" value="Unassembled WGS sequence"/>
</dbReference>
<dbReference type="PANTHER" id="PTHR23155:SF1193">
    <property type="entry name" value="DISEASE RESISTANCE PROTEIN RPP13-RELATED"/>
    <property type="match status" value="1"/>
</dbReference>
<dbReference type="Gene3D" id="3.40.50.300">
    <property type="entry name" value="P-loop containing nucleotide triphosphate hydrolases"/>
    <property type="match status" value="1"/>
</dbReference>
<keyword evidence="5" id="KW-0175">Coiled coil</keyword>
<dbReference type="PANTHER" id="PTHR23155">
    <property type="entry name" value="DISEASE RESISTANCE PROTEIN RP"/>
    <property type="match status" value="1"/>
</dbReference>
<keyword evidence="8" id="KW-1185">Reference proteome</keyword>
<evidence type="ECO:0000256" key="3">
    <source>
        <dbReference type="ARBA" id="ARBA00022737"/>
    </source>
</evidence>
<dbReference type="EMBL" id="PNBA02000004">
    <property type="protein sequence ID" value="KAG6425832.1"/>
    <property type="molecule type" value="Genomic_DNA"/>
</dbReference>
<dbReference type="GO" id="GO:0043531">
    <property type="term" value="F:ADP binding"/>
    <property type="evidence" value="ECO:0007669"/>
    <property type="project" value="InterPro"/>
</dbReference>
<keyword evidence="3" id="KW-0677">Repeat</keyword>
<dbReference type="SUPFAM" id="SSF52540">
    <property type="entry name" value="P-loop containing nucleoside triphosphate hydrolases"/>
    <property type="match status" value="1"/>
</dbReference>
<dbReference type="Gene3D" id="3.80.10.10">
    <property type="entry name" value="Ribonuclease Inhibitor"/>
    <property type="match status" value="1"/>
</dbReference>
<dbReference type="GO" id="GO:0098542">
    <property type="term" value="P:defense response to other organism"/>
    <property type="evidence" value="ECO:0007669"/>
    <property type="project" value="TreeGrafter"/>
</dbReference>
<dbReference type="InterPro" id="IPR044974">
    <property type="entry name" value="Disease_R_plants"/>
</dbReference>
<protein>
    <recommendedName>
        <fullName evidence="6">NB-ARC domain-containing protein</fullName>
    </recommendedName>
</protein>
<dbReference type="Pfam" id="PF00931">
    <property type="entry name" value="NB-ARC"/>
    <property type="match status" value="1"/>
</dbReference>
<dbReference type="InterPro" id="IPR032675">
    <property type="entry name" value="LRR_dom_sf"/>
</dbReference>
<dbReference type="SUPFAM" id="SSF52058">
    <property type="entry name" value="L domain-like"/>
    <property type="match status" value="1"/>
</dbReference>
<dbReference type="Gene3D" id="1.10.8.430">
    <property type="entry name" value="Helical domain of apoptotic protease-activating factors"/>
    <property type="match status" value="1"/>
</dbReference>
<keyword evidence="2" id="KW-0433">Leucine-rich repeat</keyword>
<proteinExistence type="inferred from homology"/>
<evidence type="ECO:0000256" key="5">
    <source>
        <dbReference type="SAM" id="Coils"/>
    </source>
</evidence>
<feature type="domain" description="NB-ARC" evidence="6">
    <location>
        <begin position="4"/>
        <end position="173"/>
    </location>
</feature>